<dbReference type="InterPro" id="IPR045792">
    <property type="entry name" value="DUF6036"/>
</dbReference>
<proteinExistence type="predicted"/>
<dbReference type="Pfam" id="PF19502">
    <property type="entry name" value="DUF6036"/>
    <property type="match status" value="1"/>
</dbReference>
<evidence type="ECO:0000313" key="2">
    <source>
        <dbReference type="EMBL" id="MBP3951932.1"/>
    </source>
</evidence>
<gene>
    <name evidence="2" type="ORF">J7W16_12395</name>
</gene>
<sequence length="107" mass="12281">MKNRTVYRSSEDVFRALYELDYDLSQLNLKSKIHLTIFGGTALLLMTEAHVTKDIDAFIQYQDADNRIRSILAKYSVNDKMRGVMELPPLDEIIATTKEINGETLKI</sequence>
<accession>A0A940WWK9</accession>
<evidence type="ECO:0000313" key="3">
    <source>
        <dbReference type="Proteomes" id="UP000678228"/>
    </source>
</evidence>
<dbReference type="RefSeq" id="WP_210597610.1">
    <property type="nucleotide sequence ID" value="NZ_JAGKSQ010000004.1"/>
</dbReference>
<evidence type="ECO:0000259" key="1">
    <source>
        <dbReference type="Pfam" id="PF19502"/>
    </source>
</evidence>
<protein>
    <recommendedName>
        <fullName evidence="1">DUF6036 domain-containing protein</fullName>
    </recommendedName>
</protein>
<dbReference type="EMBL" id="JAGKSQ010000004">
    <property type="protein sequence ID" value="MBP3951932.1"/>
    <property type="molecule type" value="Genomic_DNA"/>
</dbReference>
<dbReference type="AlphaFoldDB" id="A0A940WWK9"/>
<comment type="caution">
    <text evidence="2">The sequence shown here is derived from an EMBL/GenBank/DDBJ whole genome shotgun (WGS) entry which is preliminary data.</text>
</comment>
<keyword evidence="3" id="KW-1185">Reference proteome</keyword>
<organism evidence="2 3">
    <name type="scientific">Halalkalibacter suaedae</name>
    <dbReference type="NCBI Taxonomy" id="2822140"/>
    <lineage>
        <taxon>Bacteria</taxon>
        <taxon>Bacillati</taxon>
        <taxon>Bacillota</taxon>
        <taxon>Bacilli</taxon>
        <taxon>Bacillales</taxon>
        <taxon>Bacillaceae</taxon>
        <taxon>Halalkalibacter</taxon>
    </lineage>
</organism>
<name>A0A940WWK9_9BACI</name>
<feature type="domain" description="DUF6036" evidence="1">
    <location>
        <begin position="16"/>
        <end position="89"/>
    </location>
</feature>
<reference evidence="2" key="1">
    <citation type="submission" date="2021-03" db="EMBL/GenBank/DDBJ databases">
        <title>Bacillus suaedae sp. nov., isolated from Suaeda aralocaspica.</title>
        <authorList>
            <person name="Lei R.F.R."/>
        </authorList>
    </citation>
    <scope>NUCLEOTIDE SEQUENCE</scope>
    <source>
        <strain evidence="2">YZJH907-2</strain>
    </source>
</reference>
<dbReference type="Proteomes" id="UP000678228">
    <property type="component" value="Unassembled WGS sequence"/>
</dbReference>